<accession>A0A9J6BP57</accession>
<feature type="region of interest" description="Disordered" evidence="1">
    <location>
        <begin position="149"/>
        <end position="173"/>
    </location>
</feature>
<dbReference type="EMBL" id="JADBJN010000003">
    <property type="protein sequence ID" value="KAG5671493.1"/>
    <property type="molecule type" value="Genomic_DNA"/>
</dbReference>
<dbReference type="PANTHER" id="PTHR31649:SF1">
    <property type="entry name" value="FARNESOIC ACID O-METHYL TRANSFERASE DOMAIN-CONTAINING PROTEIN"/>
    <property type="match status" value="1"/>
</dbReference>
<organism evidence="2 3">
    <name type="scientific">Polypedilum vanderplanki</name>
    <name type="common">Sleeping chironomid midge</name>
    <dbReference type="NCBI Taxonomy" id="319348"/>
    <lineage>
        <taxon>Eukaryota</taxon>
        <taxon>Metazoa</taxon>
        <taxon>Ecdysozoa</taxon>
        <taxon>Arthropoda</taxon>
        <taxon>Hexapoda</taxon>
        <taxon>Insecta</taxon>
        <taxon>Pterygota</taxon>
        <taxon>Neoptera</taxon>
        <taxon>Endopterygota</taxon>
        <taxon>Diptera</taxon>
        <taxon>Nematocera</taxon>
        <taxon>Chironomoidea</taxon>
        <taxon>Chironomidae</taxon>
        <taxon>Chironominae</taxon>
        <taxon>Polypedilum</taxon>
        <taxon>Polypedilum</taxon>
    </lineage>
</organism>
<dbReference type="AlphaFoldDB" id="A0A9J6BP57"/>
<gene>
    <name evidence="2" type="ORF">PVAND_001687</name>
</gene>
<name>A0A9J6BP57_POLVA</name>
<dbReference type="OrthoDB" id="2142040at2759"/>
<reference evidence="2" key="1">
    <citation type="submission" date="2021-03" db="EMBL/GenBank/DDBJ databases">
        <title>Chromosome level genome of the anhydrobiotic midge Polypedilum vanderplanki.</title>
        <authorList>
            <person name="Yoshida Y."/>
            <person name="Kikawada T."/>
            <person name="Gusev O."/>
        </authorList>
    </citation>
    <scope>NUCLEOTIDE SEQUENCE</scope>
    <source>
        <strain evidence="2">NIAS01</strain>
        <tissue evidence="2">Whole body or cell culture</tissue>
    </source>
</reference>
<keyword evidence="3" id="KW-1185">Reference proteome</keyword>
<feature type="compositionally biased region" description="Basic residues" evidence="1">
    <location>
        <begin position="151"/>
        <end position="161"/>
    </location>
</feature>
<feature type="compositionally biased region" description="Low complexity" evidence="1">
    <location>
        <begin position="162"/>
        <end position="173"/>
    </location>
</feature>
<dbReference type="InterPro" id="IPR006616">
    <property type="entry name" value="DM9_repeat"/>
</dbReference>
<comment type="caution">
    <text evidence="2">The sequence shown here is derived from an EMBL/GenBank/DDBJ whole genome shotgun (WGS) entry which is preliminary data.</text>
</comment>
<evidence type="ECO:0000256" key="1">
    <source>
        <dbReference type="SAM" id="MobiDB-lite"/>
    </source>
</evidence>
<proteinExistence type="predicted"/>
<dbReference type="SMART" id="SM00696">
    <property type="entry name" value="DM9"/>
    <property type="match status" value="2"/>
</dbReference>
<dbReference type="Pfam" id="PF11901">
    <property type="entry name" value="DM9"/>
    <property type="match status" value="1"/>
</dbReference>
<dbReference type="Proteomes" id="UP001107558">
    <property type="component" value="Chromosome 3"/>
</dbReference>
<protein>
    <submittedName>
        <fullName evidence="2">Uncharacterized protein</fullName>
    </submittedName>
</protein>
<dbReference type="PANTHER" id="PTHR31649">
    <property type="entry name" value="AGAP009604-PA"/>
    <property type="match status" value="1"/>
</dbReference>
<sequence length="173" mass="18950">MSLKWKRGDVSSRLPRKAHRGGTDVCGAEIYVGRALHNGWMLPAKIIPSKRSAYVSYNGAEIPVQNFEVLVGKEKYFSWRPAADGNTTEGAISTGPYGSGCEELFIGRVAHQGSMTVGKIHPSHRCLYIGFNGLEIAYSCYEVLVWTGKRKDQKKKKKKRSSSSSSSGSSSSD</sequence>
<evidence type="ECO:0000313" key="3">
    <source>
        <dbReference type="Proteomes" id="UP001107558"/>
    </source>
</evidence>
<evidence type="ECO:0000313" key="2">
    <source>
        <dbReference type="EMBL" id="KAG5671493.1"/>
    </source>
</evidence>